<evidence type="ECO:0000313" key="2">
    <source>
        <dbReference type="Proteomes" id="UP001152795"/>
    </source>
</evidence>
<dbReference type="Proteomes" id="UP001152795">
    <property type="component" value="Unassembled WGS sequence"/>
</dbReference>
<accession>A0A6S7FQJ5</accession>
<proteinExistence type="predicted"/>
<evidence type="ECO:0000313" key="1">
    <source>
        <dbReference type="EMBL" id="CAB3979233.1"/>
    </source>
</evidence>
<keyword evidence="2" id="KW-1185">Reference proteome</keyword>
<sequence length="118" mass="13430">MSQRNQRKSWNPTRESCNCSTVPMKCVECLDALVAEDSNQVPDHCSYTRTSPNSPNKLISLKSYGSLIVPSQSVVKVVQVTNKILQEKLHQWHLMQTKTLQEMKQQVLQETKLSTSLI</sequence>
<protein>
    <submittedName>
        <fullName evidence="1">Uncharacterized protein</fullName>
    </submittedName>
</protein>
<organism evidence="1 2">
    <name type="scientific">Paramuricea clavata</name>
    <name type="common">Red gorgonian</name>
    <name type="synonym">Violescent sea-whip</name>
    <dbReference type="NCBI Taxonomy" id="317549"/>
    <lineage>
        <taxon>Eukaryota</taxon>
        <taxon>Metazoa</taxon>
        <taxon>Cnidaria</taxon>
        <taxon>Anthozoa</taxon>
        <taxon>Octocorallia</taxon>
        <taxon>Malacalcyonacea</taxon>
        <taxon>Plexauridae</taxon>
        <taxon>Paramuricea</taxon>
    </lineage>
</organism>
<reference evidence="1" key="1">
    <citation type="submission" date="2020-04" db="EMBL/GenBank/DDBJ databases">
        <authorList>
            <person name="Alioto T."/>
            <person name="Alioto T."/>
            <person name="Gomez Garrido J."/>
        </authorList>
    </citation>
    <scope>NUCLEOTIDE SEQUENCE</scope>
    <source>
        <strain evidence="1">A484AB</strain>
    </source>
</reference>
<dbReference type="EMBL" id="CACRXK020000179">
    <property type="protein sequence ID" value="CAB3979233.1"/>
    <property type="molecule type" value="Genomic_DNA"/>
</dbReference>
<name>A0A6S7FQJ5_PARCT</name>
<comment type="caution">
    <text evidence="1">The sequence shown here is derived from an EMBL/GenBank/DDBJ whole genome shotgun (WGS) entry which is preliminary data.</text>
</comment>
<dbReference type="AlphaFoldDB" id="A0A6S7FQJ5"/>
<gene>
    <name evidence="1" type="ORF">PACLA_8A049006</name>
</gene>